<keyword evidence="3" id="KW-0813">Transport</keyword>
<dbReference type="Pfam" id="PF01032">
    <property type="entry name" value="FecCD"/>
    <property type="match status" value="1"/>
</dbReference>
<feature type="transmembrane region" description="Helical" evidence="8">
    <location>
        <begin position="243"/>
        <end position="271"/>
    </location>
</feature>
<dbReference type="PROSITE" id="PS51257">
    <property type="entry name" value="PROKAR_LIPOPROTEIN"/>
    <property type="match status" value="1"/>
</dbReference>
<proteinExistence type="inferred from homology"/>
<feature type="transmembrane region" description="Helical" evidence="8">
    <location>
        <begin position="71"/>
        <end position="91"/>
    </location>
</feature>
<accession>A0ABQ0SD86</accession>
<dbReference type="InterPro" id="IPR000522">
    <property type="entry name" value="ABC_transptr_permease_BtuC"/>
</dbReference>
<evidence type="ECO:0000313" key="10">
    <source>
        <dbReference type="Proteomes" id="UP000319478"/>
    </source>
</evidence>
<dbReference type="Proteomes" id="UP000319478">
    <property type="component" value="Unassembled WGS sequence"/>
</dbReference>
<dbReference type="Gene3D" id="1.10.3470.10">
    <property type="entry name" value="ABC transporter involved in vitamin B12 uptake, BtuC"/>
    <property type="match status" value="1"/>
</dbReference>
<evidence type="ECO:0000256" key="8">
    <source>
        <dbReference type="SAM" id="Phobius"/>
    </source>
</evidence>
<evidence type="ECO:0000313" key="9">
    <source>
        <dbReference type="EMBL" id="GEC63201.1"/>
    </source>
</evidence>
<evidence type="ECO:0000256" key="4">
    <source>
        <dbReference type="ARBA" id="ARBA00022475"/>
    </source>
</evidence>
<evidence type="ECO:0000256" key="7">
    <source>
        <dbReference type="ARBA" id="ARBA00023136"/>
    </source>
</evidence>
<feature type="transmembrane region" description="Helical" evidence="8">
    <location>
        <begin position="153"/>
        <end position="173"/>
    </location>
</feature>
<feature type="transmembrane region" description="Helical" evidence="8">
    <location>
        <begin position="314"/>
        <end position="335"/>
    </location>
</feature>
<dbReference type="EMBL" id="BJNN01000064">
    <property type="protein sequence ID" value="GEC63201.1"/>
    <property type="molecule type" value="Genomic_DNA"/>
</dbReference>
<feature type="transmembrane region" description="Helical" evidence="8">
    <location>
        <begin position="199"/>
        <end position="223"/>
    </location>
</feature>
<keyword evidence="10" id="KW-1185">Reference proteome</keyword>
<dbReference type="PANTHER" id="PTHR30472">
    <property type="entry name" value="FERRIC ENTEROBACTIN TRANSPORT SYSTEM PERMEASE PROTEIN"/>
    <property type="match status" value="1"/>
</dbReference>
<dbReference type="InterPro" id="IPR037294">
    <property type="entry name" value="ABC_BtuC-like"/>
</dbReference>
<sequence>MILRMMGRSAGWLVFGGLVLCLLVSACLGRYAIAPGVIARFVVTAMGGQALPQAQYDMVHAILMGARLPRIGAAVCVGAALSASGATYQAVFRNPLVSPGLLGVLAGAGFGAALGIVNGMGTTGVQALSFAGGILAVSFGVGVARMFDAASLLMLVFGGLISSALFTALMSMLKYVADPQQQLPDIVFWLLGSLTQVDVLRLAVMAVPVLLGIVVLSACGRMLDALAMGDEEARTLGVPVTALRYGTIGIATGLSALTVSAVGMIGWIGLIIPHVARLLAGPCNARVIPLSAWLGAIFLLVCDDLARCLSAEEIPVGLLTDLLGVVVFISVLRLLRRGWRL</sequence>
<comment type="subcellular location">
    <subcellularLocation>
        <location evidence="1">Cell membrane</location>
        <topology evidence="1">Multi-pass membrane protein</topology>
    </subcellularLocation>
</comment>
<evidence type="ECO:0000256" key="1">
    <source>
        <dbReference type="ARBA" id="ARBA00004651"/>
    </source>
</evidence>
<evidence type="ECO:0000256" key="3">
    <source>
        <dbReference type="ARBA" id="ARBA00022448"/>
    </source>
</evidence>
<evidence type="ECO:0000256" key="5">
    <source>
        <dbReference type="ARBA" id="ARBA00022692"/>
    </source>
</evidence>
<evidence type="ECO:0000256" key="2">
    <source>
        <dbReference type="ARBA" id="ARBA00007935"/>
    </source>
</evidence>
<comment type="similarity">
    <text evidence="2">Belongs to the binding-protein-dependent transport system permease family. FecCD subfamily.</text>
</comment>
<keyword evidence="4" id="KW-1003">Cell membrane</keyword>
<feature type="transmembrane region" description="Helical" evidence="8">
    <location>
        <begin position="97"/>
        <end position="116"/>
    </location>
</feature>
<keyword evidence="6 8" id="KW-1133">Transmembrane helix</keyword>
<dbReference type="PANTHER" id="PTHR30472:SF70">
    <property type="entry name" value="MOLYBDATE IMPORT SYSTEM PERMEASE PROTEIN MOLB"/>
    <property type="match status" value="1"/>
</dbReference>
<keyword evidence="5 8" id="KW-0812">Transmembrane</keyword>
<gene>
    <name evidence="9" type="ORF">GHA01_10500</name>
</gene>
<dbReference type="CDD" id="cd06550">
    <property type="entry name" value="TM_ABC_iron-siderophores_like"/>
    <property type="match status" value="1"/>
</dbReference>
<dbReference type="SUPFAM" id="SSF81345">
    <property type="entry name" value="ABC transporter involved in vitamin B12 uptake, BtuC"/>
    <property type="match status" value="1"/>
</dbReference>
<reference evidence="9 10" key="1">
    <citation type="submission" date="2019-06" db="EMBL/GenBank/DDBJ databases">
        <title>Whole genome shotgun sequence of Komagataeibacter hansenii NBRC 14820.</title>
        <authorList>
            <person name="Hosoyama A."/>
            <person name="Uohara A."/>
            <person name="Ohji S."/>
            <person name="Ichikawa N."/>
        </authorList>
    </citation>
    <scope>NUCLEOTIDE SEQUENCE [LARGE SCALE GENOMIC DNA]</scope>
    <source>
        <strain evidence="9 10">NBRC 14820</strain>
    </source>
</reference>
<feature type="transmembrane region" description="Helical" evidence="8">
    <location>
        <begin position="128"/>
        <end position="147"/>
    </location>
</feature>
<name>A0ABQ0SD86_NOVHA</name>
<comment type="caution">
    <text evidence="9">The sequence shown here is derived from an EMBL/GenBank/DDBJ whole genome shotgun (WGS) entry which is preliminary data.</text>
</comment>
<evidence type="ECO:0000256" key="6">
    <source>
        <dbReference type="ARBA" id="ARBA00022989"/>
    </source>
</evidence>
<protein>
    <submittedName>
        <fullName evidence="9">Iron ABC transporter permease</fullName>
    </submittedName>
</protein>
<organism evidence="9 10">
    <name type="scientific">Novacetimonas hansenii</name>
    <name type="common">Komagataeibacter hansenii</name>
    <dbReference type="NCBI Taxonomy" id="436"/>
    <lineage>
        <taxon>Bacteria</taxon>
        <taxon>Pseudomonadati</taxon>
        <taxon>Pseudomonadota</taxon>
        <taxon>Alphaproteobacteria</taxon>
        <taxon>Acetobacterales</taxon>
        <taxon>Acetobacteraceae</taxon>
        <taxon>Novacetimonas</taxon>
    </lineage>
</organism>
<keyword evidence="7 8" id="KW-0472">Membrane</keyword>